<organism evidence="2 3">
    <name type="scientific">Ananas comosus</name>
    <name type="common">Pineapple</name>
    <name type="synonym">Ananas ananas</name>
    <dbReference type="NCBI Taxonomy" id="4615"/>
    <lineage>
        <taxon>Eukaryota</taxon>
        <taxon>Viridiplantae</taxon>
        <taxon>Streptophyta</taxon>
        <taxon>Embryophyta</taxon>
        <taxon>Tracheophyta</taxon>
        <taxon>Spermatophyta</taxon>
        <taxon>Magnoliopsida</taxon>
        <taxon>Liliopsida</taxon>
        <taxon>Poales</taxon>
        <taxon>Bromeliaceae</taxon>
        <taxon>Bromelioideae</taxon>
        <taxon>Ananas</taxon>
    </lineage>
</organism>
<protein>
    <submittedName>
        <fullName evidence="3">Nucleolin-like isoform X1</fullName>
    </submittedName>
</protein>
<feature type="compositionally biased region" description="Basic and acidic residues" evidence="1">
    <location>
        <begin position="160"/>
        <end position="177"/>
    </location>
</feature>
<feature type="compositionally biased region" description="Acidic residues" evidence="1">
    <location>
        <begin position="76"/>
        <end position="87"/>
    </location>
</feature>
<dbReference type="Proteomes" id="UP000515123">
    <property type="component" value="Linkage group 1"/>
</dbReference>
<feature type="compositionally biased region" description="Basic and acidic residues" evidence="1">
    <location>
        <begin position="107"/>
        <end position="120"/>
    </location>
</feature>
<feature type="region of interest" description="Disordered" evidence="1">
    <location>
        <begin position="1"/>
        <end position="20"/>
    </location>
</feature>
<gene>
    <name evidence="3" type="primary">LOC109719265</name>
</gene>
<reference evidence="3" key="2">
    <citation type="submission" date="2025-08" db="UniProtKB">
        <authorList>
            <consortium name="RefSeq"/>
        </authorList>
    </citation>
    <scope>IDENTIFICATION</scope>
    <source>
        <tissue evidence="3">Leaf</tissue>
    </source>
</reference>
<evidence type="ECO:0000256" key="1">
    <source>
        <dbReference type="SAM" id="MobiDB-lite"/>
    </source>
</evidence>
<evidence type="ECO:0000313" key="2">
    <source>
        <dbReference type="Proteomes" id="UP000515123"/>
    </source>
</evidence>
<keyword evidence="2" id="KW-1185">Reference proteome</keyword>
<reference evidence="2" key="1">
    <citation type="journal article" date="2015" name="Nat. Genet.">
        <title>The pineapple genome and the evolution of CAM photosynthesis.</title>
        <authorList>
            <person name="Ming R."/>
            <person name="VanBuren R."/>
            <person name="Wai C.M."/>
            <person name="Tang H."/>
            <person name="Schatz M.C."/>
            <person name="Bowers J.E."/>
            <person name="Lyons E."/>
            <person name="Wang M.L."/>
            <person name="Chen J."/>
            <person name="Biggers E."/>
            <person name="Zhang J."/>
            <person name="Huang L."/>
            <person name="Zhang L."/>
            <person name="Miao W."/>
            <person name="Zhang J."/>
            <person name="Ye Z."/>
            <person name="Miao C."/>
            <person name="Lin Z."/>
            <person name="Wang H."/>
            <person name="Zhou H."/>
            <person name="Yim W.C."/>
            <person name="Priest H.D."/>
            <person name="Zheng C."/>
            <person name="Woodhouse M."/>
            <person name="Edger P.P."/>
            <person name="Guyot R."/>
            <person name="Guo H.B."/>
            <person name="Guo H."/>
            <person name="Zheng G."/>
            <person name="Singh R."/>
            <person name="Sharma A."/>
            <person name="Min X."/>
            <person name="Zheng Y."/>
            <person name="Lee H."/>
            <person name="Gurtowski J."/>
            <person name="Sedlazeck F.J."/>
            <person name="Harkess A."/>
            <person name="McKain M.R."/>
            <person name="Liao Z."/>
            <person name="Fang J."/>
            <person name="Liu J."/>
            <person name="Zhang X."/>
            <person name="Zhang Q."/>
            <person name="Hu W."/>
            <person name="Qin Y."/>
            <person name="Wang K."/>
            <person name="Chen L.Y."/>
            <person name="Shirley N."/>
            <person name="Lin Y.R."/>
            <person name="Liu L.Y."/>
            <person name="Hernandez A.G."/>
            <person name="Wright C.L."/>
            <person name="Bulone V."/>
            <person name="Tuskan G.A."/>
            <person name="Heath K."/>
            <person name="Zee F."/>
            <person name="Moore P.H."/>
            <person name="Sunkar R."/>
            <person name="Leebens-Mack J.H."/>
            <person name="Mockler T."/>
            <person name="Bennetzen J.L."/>
            <person name="Freeling M."/>
            <person name="Sankoff D."/>
            <person name="Paterson A.H."/>
            <person name="Zhu X."/>
            <person name="Yang X."/>
            <person name="Smith J.A."/>
            <person name="Cushman J.C."/>
            <person name="Paull R.E."/>
            <person name="Yu Q."/>
        </authorList>
    </citation>
    <scope>NUCLEOTIDE SEQUENCE [LARGE SCALE GENOMIC DNA]</scope>
    <source>
        <strain evidence="2">cv. F153</strain>
    </source>
</reference>
<dbReference type="RefSeq" id="XP_020101431.1">
    <property type="nucleotide sequence ID" value="XM_020245842.1"/>
</dbReference>
<evidence type="ECO:0000313" key="3">
    <source>
        <dbReference type="RefSeq" id="XP_020101431.1"/>
    </source>
</evidence>
<feature type="compositionally biased region" description="Polar residues" evidence="1">
    <location>
        <begin position="219"/>
        <end position="242"/>
    </location>
</feature>
<dbReference type="GeneID" id="109719265"/>
<proteinExistence type="predicted"/>
<feature type="region of interest" description="Disordered" evidence="1">
    <location>
        <begin position="154"/>
        <end position="242"/>
    </location>
</feature>
<dbReference type="AlphaFoldDB" id="A0A6P5FYH6"/>
<sequence length="242" mass="26886">MGCGASKLEAEDELPPGLRPIRRKIEEVKRRRRRSRYSIVSTTELLCPEDDRDGPAADAEGSSRKVKASAVAPEPEIPEEEEVEEVVEEKPKFEAAAAATAAEEKEEEARKVGKGTRVEGAEDEEEVEGEMLGSPSFRFYFVDAVRDSDDDSVKLAGFQGKEKLEEIKEKDHEREEAAESVNPNEQDSESKQVKKEKPKKLRALTKAPSAVRNLFNVRNCYSNPSSDTNNVNHPRLLTGTSA</sequence>
<name>A0A6P5FYH6_ANACO</name>
<feature type="region of interest" description="Disordered" evidence="1">
    <location>
        <begin position="45"/>
        <end position="130"/>
    </location>
</feature>
<accession>A0A6P5FYH6</accession>